<evidence type="ECO:0000313" key="2">
    <source>
        <dbReference type="EMBL" id="QLG71797.1"/>
    </source>
</evidence>
<dbReference type="EMBL" id="CP058606">
    <property type="protein sequence ID" value="QLG71797.1"/>
    <property type="molecule type" value="Genomic_DNA"/>
</dbReference>
<organism evidence="2 3">
    <name type="scientific">Zygotorulaspora mrakii</name>
    <name type="common">Zygosaccharomyces mrakii</name>
    <dbReference type="NCBI Taxonomy" id="42260"/>
    <lineage>
        <taxon>Eukaryota</taxon>
        <taxon>Fungi</taxon>
        <taxon>Dikarya</taxon>
        <taxon>Ascomycota</taxon>
        <taxon>Saccharomycotina</taxon>
        <taxon>Saccharomycetes</taxon>
        <taxon>Saccharomycetales</taxon>
        <taxon>Saccharomycetaceae</taxon>
        <taxon>Zygotorulaspora</taxon>
    </lineage>
</organism>
<evidence type="ECO:0000256" key="1">
    <source>
        <dbReference type="SAM" id="Phobius"/>
    </source>
</evidence>
<dbReference type="InterPro" id="IPR018811">
    <property type="entry name" value="MRX11"/>
</dbReference>
<protein>
    <submittedName>
        <fullName evidence="2">Uncharacterized protein</fullName>
    </submittedName>
</protein>
<keyword evidence="1" id="KW-0472">Membrane</keyword>
<dbReference type="RefSeq" id="XP_037143525.1">
    <property type="nucleotide sequence ID" value="XM_037287630.1"/>
</dbReference>
<evidence type="ECO:0000313" key="3">
    <source>
        <dbReference type="Proteomes" id="UP000509704"/>
    </source>
</evidence>
<gene>
    <name evidence="2" type="ORF">HG535_0C01460</name>
</gene>
<dbReference type="GeneID" id="59235493"/>
<dbReference type="KEGG" id="zmk:HG535_0C01460"/>
<feature type="transmembrane region" description="Helical" evidence="1">
    <location>
        <begin position="95"/>
        <end position="117"/>
    </location>
</feature>
<accession>A0A7H9B012</accession>
<dbReference type="GO" id="GO:0005739">
    <property type="term" value="C:mitochondrion"/>
    <property type="evidence" value="ECO:0007669"/>
    <property type="project" value="TreeGrafter"/>
</dbReference>
<dbReference type="OrthoDB" id="5580261at2759"/>
<reference evidence="2 3" key="1">
    <citation type="submission" date="2020-07" db="EMBL/GenBank/DDBJ databases">
        <title>The yeast mating-type switching endonuclease HO is a domesticated member of an unorthodox homing genetic element family.</title>
        <authorList>
            <person name="Coughlan A.Y."/>
            <person name="Lombardi L."/>
            <person name="Braun-Galleani S."/>
            <person name="Martos A.R."/>
            <person name="Galeote V."/>
            <person name="Bigey F."/>
            <person name="Dequin S."/>
            <person name="Byrne K.P."/>
            <person name="Wolfe K.H."/>
        </authorList>
    </citation>
    <scope>NUCLEOTIDE SEQUENCE [LARGE SCALE GENOMIC DNA]</scope>
    <source>
        <strain evidence="2 3">NRRL Y-6702</strain>
    </source>
</reference>
<dbReference type="AlphaFoldDB" id="A0A7H9B012"/>
<keyword evidence="1" id="KW-0812">Transmembrane</keyword>
<dbReference type="Proteomes" id="UP000509704">
    <property type="component" value="Chromosome 3"/>
</dbReference>
<name>A0A7H9B012_ZYGMR</name>
<feature type="transmembrane region" description="Helical" evidence="1">
    <location>
        <begin position="160"/>
        <end position="181"/>
    </location>
</feature>
<keyword evidence="3" id="KW-1185">Reference proteome</keyword>
<dbReference type="PANTHER" id="PTHR28002:SF1">
    <property type="entry name" value="MIOREX COMPLEX COMPONENT 11"/>
    <property type="match status" value="1"/>
</dbReference>
<proteinExistence type="predicted"/>
<dbReference type="Pfam" id="PF10306">
    <property type="entry name" value="FLILHELTA"/>
    <property type="match status" value="1"/>
</dbReference>
<dbReference type="PANTHER" id="PTHR28002">
    <property type="entry name" value="MIOREX COMPLEX COMPONENT 11"/>
    <property type="match status" value="1"/>
</dbReference>
<sequence>MNGRMRSLSPVYRLYGGLGPNGSSLSPFHRYVGLHKHFSTPSGNNSDLTQGPRNNSEEKIQRVIAKSKLLRRLNQNPKFSRYFFKLSEAGITSTVTSFLIMHELTAIAPLFGLWWVFYELDLPDQYELPLYFTNLLNQCGDAMERLVGDKYSEGFDRNRLILSGAISYAIVKFLYPLRVLFSLWAAPYMGKWLLAPFYKITSILKRKDKTKLHKK</sequence>
<keyword evidence="1" id="KW-1133">Transmembrane helix</keyword>